<dbReference type="EMBL" id="VIGH01000001">
    <property type="protein sequence ID" value="TQF74910.1"/>
    <property type="molecule type" value="Genomic_DNA"/>
</dbReference>
<keyword evidence="2" id="KW-1185">Reference proteome</keyword>
<sequence>MTQAVNIGPVELVVLTFPGSRVDEATIQAIQEVVAQGYVTLLDLVYIAKDEAGNVTQVDVDEDLDDIGLAILSIEAKALISDEDLDVVRDSLEPGTSAAVVVYEESWARNVATAVGAAGGEVALHVQIPRDDVLAALDAAL</sequence>
<evidence type="ECO:0000313" key="2">
    <source>
        <dbReference type="Proteomes" id="UP000316256"/>
    </source>
</evidence>
<protein>
    <submittedName>
        <fullName evidence="1">DUF1269 domain-containing protein</fullName>
    </submittedName>
</protein>
<dbReference type="Pfam" id="PF19850">
    <property type="entry name" value="DUF6325"/>
    <property type="match status" value="1"/>
</dbReference>
<reference evidence="1 2" key="1">
    <citation type="submission" date="2019-06" db="EMBL/GenBank/DDBJ databases">
        <title>Rhodococcus spaelei sp. nov., isolated from a cave.</title>
        <authorList>
            <person name="Lee S.D."/>
        </authorList>
    </citation>
    <scope>NUCLEOTIDE SEQUENCE [LARGE SCALE GENOMIC DNA]</scope>
    <source>
        <strain evidence="1 2">C9-5</strain>
    </source>
</reference>
<gene>
    <name evidence="1" type="ORF">FK531_02265</name>
</gene>
<dbReference type="RefSeq" id="WP_142094995.1">
    <property type="nucleotide sequence ID" value="NZ_VIGH01000001.1"/>
</dbReference>
<name>A0A541BRG1_9NOCA</name>
<dbReference type="OrthoDB" id="1779644at2"/>
<comment type="caution">
    <text evidence="1">The sequence shown here is derived from an EMBL/GenBank/DDBJ whole genome shotgun (WGS) entry which is preliminary data.</text>
</comment>
<proteinExistence type="predicted"/>
<evidence type="ECO:0000313" key="1">
    <source>
        <dbReference type="EMBL" id="TQF74910.1"/>
    </source>
</evidence>
<dbReference type="Proteomes" id="UP000316256">
    <property type="component" value="Unassembled WGS sequence"/>
</dbReference>
<dbReference type="AlphaFoldDB" id="A0A541BRG1"/>
<dbReference type="InterPro" id="IPR046288">
    <property type="entry name" value="DUF6325"/>
</dbReference>
<organism evidence="1 2">
    <name type="scientific">Rhodococcus spelaei</name>
    <dbReference type="NCBI Taxonomy" id="2546320"/>
    <lineage>
        <taxon>Bacteria</taxon>
        <taxon>Bacillati</taxon>
        <taxon>Actinomycetota</taxon>
        <taxon>Actinomycetes</taxon>
        <taxon>Mycobacteriales</taxon>
        <taxon>Nocardiaceae</taxon>
        <taxon>Rhodococcus</taxon>
    </lineage>
</organism>
<accession>A0A541BRG1</accession>